<keyword evidence="3" id="KW-1185">Reference proteome</keyword>
<dbReference type="InterPro" id="IPR021858">
    <property type="entry name" value="Fun_TF"/>
</dbReference>
<name>A0A3A2Z9G5_9EURO</name>
<sequence length="333" mass="37160">MGKDFAFVNVTRPQDALKLAKEPEIRAHVTRYQWKQIERRETVAYQRKRKFLTICMESEDTAVYSTENPDSRPDPASMQIQQQTMPTLRPPEDTTEFSQRDSNPDQDNKKAMPTLPPPWMLPAMCIPPQLGGLRVDPFRSYPIPFKPYLPLLVDHYLMIMAVDIPELDQPGNRGLLRTSWFPLVMTDPSLFLVIMLLAASHHAAAYNRSMETKMNLLALRCEAINSINRALAAQPPDALSDALVGAIAKMASYEAMFGTMDSYDVHMKGLTKAVGLRGGLSSLGLNGLLRRIVVWIDRNSAFLHGSPLFFPGATFVPGQPLPDPNPGHFLGAS</sequence>
<evidence type="ECO:0000256" key="1">
    <source>
        <dbReference type="SAM" id="MobiDB-lite"/>
    </source>
</evidence>
<organism evidence="2 3">
    <name type="scientific">Aspergillus sclerotialis</name>
    <dbReference type="NCBI Taxonomy" id="2070753"/>
    <lineage>
        <taxon>Eukaryota</taxon>
        <taxon>Fungi</taxon>
        <taxon>Dikarya</taxon>
        <taxon>Ascomycota</taxon>
        <taxon>Pezizomycotina</taxon>
        <taxon>Eurotiomycetes</taxon>
        <taxon>Eurotiomycetidae</taxon>
        <taxon>Eurotiales</taxon>
        <taxon>Aspergillaceae</taxon>
        <taxon>Aspergillus</taxon>
        <taxon>Aspergillus subgen. Polypaecilum</taxon>
    </lineage>
</organism>
<dbReference type="EMBL" id="MVGC01000371">
    <property type="protein sequence ID" value="RJE19778.1"/>
    <property type="molecule type" value="Genomic_DNA"/>
</dbReference>
<accession>A0A3A2Z9G5</accession>
<dbReference type="OrthoDB" id="4159781at2759"/>
<dbReference type="AlphaFoldDB" id="A0A3A2Z9G5"/>
<gene>
    <name evidence="2" type="ORF">PHISCL_07894</name>
</gene>
<protein>
    <submittedName>
        <fullName evidence="2">Uncharacterized protein</fullName>
    </submittedName>
</protein>
<dbReference type="PANTHER" id="PTHR37540:SF5">
    <property type="entry name" value="TRANSCRIPTION FACTOR DOMAIN-CONTAINING PROTEIN"/>
    <property type="match status" value="1"/>
</dbReference>
<dbReference type="Pfam" id="PF11951">
    <property type="entry name" value="Fungal_trans_2"/>
    <property type="match status" value="1"/>
</dbReference>
<feature type="region of interest" description="Disordered" evidence="1">
    <location>
        <begin position="63"/>
        <end position="113"/>
    </location>
</feature>
<reference evidence="3" key="1">
    <citation type="submission" date="2017-02" db="EMBL/GenBank/DDBJ databases">
        <authorList>
            <person name="Tafer H."/>
            <person name="Lopandic K."/>
        </authorList>
    </citation>
    <scope>NUCLEOTIDE SEQUENCE [LARGE SCALE GENOMIC DNA]</scope>
    <source>
        <strain evidence="3">CBS 366.77</strain>
    </source>
</reference>
<dbReference type="PANTHER" id="PTHR37540">
    <property type="entry name" value="TRANSCRIPTION FACTOR (ACR-2), PUTATIVE-RELATED-RELATED"/>
    <property type="match status" value="1"/>
</dbReference>
<dbReference type="Proteomes" id="UP000266188">
    <property type="component" value="Unassembled WGS sequence"/>
</dbReference>
<feature type="compositionally biased region" description="Basic and acidic residues" evidence="1">
    <location>
        <begin position="98"/>
        <end position="110"/>
    </location>
</feature>
<dbReference type="STRING" id="2070753.A0A3A2Z9G5"/>
<evidence type="ECO:0000313" key="2">
    <source>
        <dbReference type="EMBL" id="RJE19778.1"/>
    </source>
</evidence>
<evidence type="ECO:0000313" key="3">
    <source>
        <dbReference type="Proteomes" id="UP000266188"/>
    </source>
</evidence>
<proteinExistence type="predicted"/>
<comment type="caution">
    <text evidence="2">The sequence shown here is derived from an EMBL/GenBank/DDBJ whole genome shotgun (WGS) entry which is preliminary data.</text>
</comment>